<reference evidence="1" key="1">
    <citation type="submission" date="2022-03" db="EMBL/GenBank/DDBJ databases">
        <title>Identification of a novel bacterium isolated from mangrove sediments.</title>
        <authorList>
            <person name="Pan X."/>
        </authorList>
    </citation>
    <scope>NUCLEOTIDE SEQUENCE</scope>
    <source>
        <strain evidence="1">B1949</strain>
    </source>
</reference>
<evidence type="ECO:0000313" key="2">
    <source>
        <dbReference type="Proteomes" id="UP001162881"/>
    </source>
</evidence>
<protein>
    <submittedName>
        <fullName evidence="1">Uncharacterized protein</fullName>
    </submittedName>
</protein>
<dbReference type="EMBL" id="JALHLF010000017">
    <property type="protein sequence ID" value="MCJ2182424.1"/>
    <property type="molecule type" value="Genomic_DNA"/>
</dbReference>
<gene>
    <name evidence="1" type="ORF">MTR62_06885</name>
</gene>
<proteinExistence type="predicted"/>
<dbReference type="Proteomes" id="UP001162881">
    <property type="component" value="Unassembled WGS sequence"/>
</dbReference>
<sequence length="65" mass="6938">QPRHTLAATLASRLPVPAGMHLNTIESDAGMALVWATQPPHQDVPATTITPATTLYLVEPLKPTQ</sequence>
<accession>A0ABT0BBT8</accession>
<name>A0ABT0BBT8_9SPHN</name>
<feature type="non-terminal residue" evidence="1">
    <location>
        <position position="1"/>
    </location>
</feature>
<comment type="caution">
    <text evidence="1">The sequence shown here is derived from an EMBL/GenBank/DDBJ whole genome shotgun (WGS) entry which is preliminary data.</text>
</comment>
<organism evidence="1 2">
    <name type="scientific">Novosphingobium organovorum</name>
    <dbReference type="NCBI Taxonomy" id="2930092"/>
    <lineage>
        <taxon>Bacteria</taxon>
        <taxon>Pseudomonadati</taxon>
        <taxon>Pseudomonadota</taxon>
        <taxon>Alphaproteobacteria</taxon>
        <taxon>Sphingomonadales</taxon>
        <taxon>Sphingomonadaceae</taxon>
        <taxon>Novosphingobium</taxon>
    </lineage>
</organism>
<evidence type="ECO:0000313" key="1">
    <source>
        <dbReference type="EMBL" id="MCJ2182424.1"/>
    </source>
</evidence>
<keyword evidence="2" id="KW-1185">Reference proteome</keyword>
<dbReference type="RefSeq" id="WP_244018340.1">
    <property type="nucleotide sequence ID" value="NZ_JALHLF010000017.1"/>
</dbReference>